<feature type="coiled-coil region" evidence="5">
    <location>
        <begin position="283"/>
        <end position="313"/>
    </location>
</feature>
<dbReference type="Gene3D" id="1.20.930.10">
    <property type="entry name" value="Conserved domain common to transcription factors TFIIS, elongin A, CRSP70"/>
    <property type="match status" value="1"/>
</dbReference>
<comment type="similarity">
    <text evidence="2">Belongs to the HDGF family.</text>
</comment>
<dbReference type="VEuPathDB" id="VectorBase:SCAU004946"/>
<dbReference type="SUPFAM" id="SSF63748">
    <property type="entry name" value="Tudor/PWWP/MBT"/>
    <property type="match status" value="1"/>
</dbReference>
<dbReference type="InterPro" id="IPR021567">
    <property type="entry name" value="LEDGF_IBD"/>
</dbReference>
<dbReference type="Proteomes" id="UP000095300">
    <property type="component" value="Unassembled WGS sequence"/>
</dbReference>
<dbReference type="KEGG" id="scac:106086747"/>
<name>A0A1I8P5B0_STOCA</name>
<dbReference type="Pfam" id="PF11467">
    <property type="entry name" value="LEDGF"/>
    <property type="match status" value="1"/>
</dbReference>
<dbReference type="PANTHER" id="PTHR12550">
    <property type="entry name" value="HEPATOMA-DERIVED GROWTH FACTOR-RELATED"/>
    <property type="match status" value="1"/>
</dbReference>
<evidence type="ECO:0000259" key="7">
    <source>
        <dbReference type="PROSITE" id="PS50812"/>
    </source>
</evidence>
<feature type="region of interest" description="Disordered" evidence="6">
    <location>
        <begin position="201"/>
        <end position="220"/>
    </location>
</feature>
<evidence type="ECO:0000256" key="2">
    <source>
        <dbReference type="ARBA" id="ARBA00005309"/>
    </source>
</evidence>
<dbReference type="InterPro" id="IPR000313">
    <property type="entry name" value="PWWP_dom"/>
</dbReference>
<accession>A0A1I8P5B0</accession>
<dbReference type="InterPro" id="IPR035441">
    <property type="entry name" value="TFIIS/LEDGF_dom_sf"/>
</dbReference>
<keyword evidence="4" id="KW-0539">Nucleus</keyword>
<evidence type="ECO:0000256" key="3">
    <source>
        <dbReference type="ARBA" id="ARBA00023054"/>
    </source>
</evidence>
<sequence>MVKEKKQFNIGDLVFAKVKGYPAWPAKITRYNNKKYNVYFYGTGETANIKVEDLFQYKENKEKLATDKNMKRSNFREAMEQIEAALNGEDSAPIDLPAVVAGGADTTIDTSQLDIKLDSTMDESALNATSAGLEESQMDMEDKDQGEPVAVKEESPVAVAAVPEKVLKTETEPVATGPEGEVVSRSGRKIKVKRYMDDVGDTTAFSPHAPPTKKKVPSEGLAHHEIKSKSGKKVVSNSKPVATITPTVKSGGKTEVLNNLVLAFVPPARCVGIKLDYQKPESFETAEEKLKWEENAQKEAEELKAKLEMGTIKIDAVMDRVVLNPPRSKVHRDAANRFTNQIIEQEDALIVERDFVLLSSQLRDCLGLKRADVDRCLGILKQYKEFQLTKMILLRNPDCVDIIRRMRRYIGNLKLWDLTDEEEMEFKTKAEIIRSEAVLIYNNFKRMFGPSPSSHFWEDFYNQAQKYAENTKDMTEQNRIVLTEEMYQKICKTNSSKKSEVKTSDDDDAEKKSKAEDPTLDAKEEAPHVAEQVAVPAANEEAEMPVSMDTAVEAN</sequence>
<evidence type="ECO:0000313" key="8">
    <source>
        <dbReference type="EnsemblMetazoa" id="SCAU004946-PA"/>
    </source>
</evidence>
<dbReference type="PANTHER" id="PTHR12550:SF70">
    <property type="entry name" value="JIL-1 ANCHORING AND STABILIZING PROTEIN, ISOFORM A"/>
    <property type="match status" value="1"/>
</dbReference>
<keyword evidence="3 5" id="KW-0175">Coiled coil</keyword>
<organism evidence="8 9">
    <name type="scientific">Stomoxys calcitrans</name>
    <name type="common">Stable fly</name>
    <name type="synonym">Conops calcitrans</name>
    <dbReference type="NCBI Taxonomy" id="35570"/>
    <lineage>
        <taxon>Eukaryota</taxon>
        <taxon>Metazoa</taxon>
        <taxon>Ecdysozoa</taxon>
        <taxon>Arthropoda</taxon>
        <taxon>Hexapoda</taxon>
        <taxon>Insecta</taxon>
        <taxon>Pterygota</taxon>
        <taxon>Neoptera</taxon>
        <taxon>Endopterygota</taxon>
        <taxon>Diptera</taxon>
        <taxon>Brachycera</taxon>
        <taxon>Muscomorpha</taxon>
        <taxon>Muscoidea</taxon>
        <taxon>Muscidae</taxon>
        <taxon>Stomoxys</taxon>
    </lineage>
</organism>
<dbReference type="SUPFAM" id="SSF140576">
    <property type="entry name" value="HIV integrase-binding domain"/>
    <property type="match status" value="1"/>
</dbReference>
<dbReference type="SMART" id="SM00293">
    <property type="entry name" value="PWWP"/>
    <property type="match status" value="1"/>
</dbReference>
<evidence type="ECO:0000256" key="4">
    <source>
        <dbReference type="ARBA" id="ARBA00023242"/>
    </source>
</evidence>
<dbReference type="OrthoDB" id="62853at2759"/>
<reference evidence="8" key="1">
    <citation type="submission" date="2020-05" db="UniProtKB">
        <authorList>
            <consortium name="EnsemblMetazoa"/>
        </authorList>
    </citation>
    <scope>IDENTIFICATION</scope>
    <source>
        <strain evidence="8">USDA</strain>
    </source>
</reference>
<feature type="compositionally biased region" description="Basic and acidic residues" evidence="6">
    <location>
        <begin position="497"/>
        <end position="528"/>
    </location>
</feature>
<keyword evidence="9" id="KW-1185">Reference proteome</keyword>
<dbReference type="EnsemblMetazoa" id="SCAU004946-RA">
    <property type="protein sequence ID" value="SCAU004946-PA"/>
    <property type="gene ID" value="SCAU004946"/>
</dbReference>
<feature type="region of interest" description="Disordered" evidence="6">
    <location>
        <begin position="493"/>
        <end position="555"/>
    </location>
</feature>
<dbReference type="Pfam" id="PF00855">
    <property type="entry name" value="PWWP"/>
    <property type="match status" value="1"/>
</dbReference>
<dbReference type="CDD" id="cd05834">
    <property type="entry name" value="PWWP_HRP"/>
    <property type="match status" value="1"/>
</dbReference>
<protein>
    <recommendedName>
        <fullName evidence="7">PWWP domain-containing protein</fullName>
    </recommendedName>
</protein>
<dbReference type="PROSITE" id="PS50812">
    <property type="entry name" value="PWWP"/>
    <property type="match status" value="1"/>
</dbReference>
<evidence type="ECO:0000256" key="1">
    <source>
        <dbReference type="ARBA" id="ARBA00004123"/>
    </source>
</evidence>
<dbReference type="AlphaFoldDB" id="A0A1I8P5B0"/>
<comment type="subcellular location">
    <subcellularLocation>
        <location evidence="1">Nucleus</location>
    </subcellularLocation>
</comment>
<dbReference type="Gene3D" id="2.30.30.140">
    <property type="match status" value="1"/>
</dbReference>
<proteinExistence type="inferred from homology"/>
<dbReference type="GO" id="GO:0005634">
    <property type="term" value="C:nucleus"/>
    <property type="evidence" value="ECO:0007669"/>
    <property type="project" value="UniProtKB-SubCell"/>
</dbReference>
<dbReference type="STRING" id="35570.A0A1I8P5B0"/>
<evidence type="ECO:0000256" key="5">
    <source>
        <dbReference type="SAM" id="Coils"/>
    </source>
</evidence>
<evidence type="ECO:0000256" key="6">
    <source>
        <dbReference type="SAM" id="MobiDB-lite"/>
    </source>
</evidence>
<feature type="domain" description="PWWP" evidence="7">
    <location>
        <begin position="10"/>
        <end position="60"/>
    </location>
</feature>
<gene>
    <name evidence="8" type="primary">106086747</name>
</gene>
<dbReference type="InterPro" id="IPR036218">
    <property type="entry name" value="HIVI-bd_sf"/>
</dbReference>
<evidence type="ECO:0000313" key="9">
    <source>
        <dbReference type="Proteomes" id="UP000095300"/>
    </source>
</evidence>